<comment type="caution">
    <text evidence="2">The sequence shown here is derived from an EMBL/GenBank/DDBJ whole genome shotgun (WGS) entry which is preliminary data.</text>
</comment>
<dbReference type="Gene3D" id="3.30.160.60">
    <property type="entry name" value="Classic Zinc Finger"/>
    <property type="match status" value="1"/>
</dbReference>
<evidence type="ECO:0000313" key="3">
    <source>
        <dbReference type="Proteomes" id="UP000383932"/>
    </source>
</evidence>
<reference evidence="2 3" key="1">
    <citation type="journal article" date="2019" name="Fungal Biol. Biotechnol.">
        <title>Draft genome sequence of fastidious pathogen Ceratobasidium theobromae, which causes vascular-streak dieback in Theobroma cacao.</title>
        <authorList>
            <person name="Ali S.S."/>
            <person name="Asman A."/>
            <person name="Shao J."/>
            <person name="Firmansyah A.P."/>
            <person name="Susilo A.W."/>
            <person name="Rosmana A."/>
            <person name="McMahon P."/>
            <person name="Junaid M."/>
            <person name="Guest D."/>
            <person name="Kheng T.Y."/>
            <person name="Meinhardt L.W."/>
            <person name="Bailey B.A."/>
        </authorList>
    </citation>
    <scope>NUCLEOTIDE SEQUENCE [LARGE SCALE GENOMIC DNA]</scope>
    <source>
        <strain evidence="2 3">CT2</strain>
    </source>
</reference>
<protein>
    <submittedName>
        <fullName evidence="2">Uncharacterized protein</fullName>
    </submittedName>
</protein>
<feature type="compositionally biased region" description="Basic residues" evidence="1">
    <location>
        <begin position="182"/>
        <end position="198"/>
    </location>
</feature>
<accession>A0A5N5QT62</accession>
<proteinExistence type="predicted"/>
<dbReference type="Proteomes" id="UP000383932">
    <property type="component" value="Unassembled WGS sequence"/>
</dbReference>
<dbReference type="EMBL" id="SSOP01000016">
    <property type="protein sequence ID" value="KAB5594761.1"/>
    <property type="molecule type" value="Genomic_DNA"/>
</dbReference>
<dbReference type="OrthoDB" id="8922241at2759"/>
<dbReference type="AlphaFoldDB" id="A0A5N5QT62"/>
<keyword evidence="3" id="KW-1185">Reference proteome</keyword>
<feature type="compositionally biased region" description="Low complexity" evidence="1">
    <location>
        <begin position="212"/>
        <end position="227"/>
    </location>
</feature>
<feature type="region of interest" description="Disordered" evidence="1">
    <location>
        <begin position="165"/>
        <end position="264"/>
    </location>
</feature>
<gene>
    <name evidence="2" type="ORF">CTheo_1740</name>
</gene>
<evidence type="ECO:0000256" key="1">
    <source>
        <dbReference type="SAM" id="MobiDB-lite"/>
    </source>
</evidence>
<organism evidence="2 3">
    <name type="scientific">Ceratobasidium theobromae</name>
    <dbReference type="NCBI Taxonomy" id="1582974"/>
    <lineage>
        <taxon>Eukaryota</taxon>
        <taxon>Fungi</taxon>
        <taxon>Dikarya</taxon>
        <taxon>Basidiomycota</taxon>
        <taxon>Agaricomycotina</taxon>
        <taxon>Agaricomycetes</taxon>
        <taxon>Cantharellales</taxon>
        <taxon>Ceratobasidiaceae</taxon>
        <taxon>Ceratobasidium</taxon>
    </lineage>
</organism>
<evidence type="ECO:0000313" key="2">
    <source>
        <dbReference type="EMBL" id="KAB5594761.1"/>
    </source>
</evidence>
<name>A0A5N5QT62_9AGAM</name>
<sequence>MPAQIASILDGPAGPPVLPPAIDKASLRRLASEIAALSGPRLAALEAILVAAGTPEVSREPVFLSCSPAQHDATLALDLEALPVRVFRRVWHCVFDPAQPAPAAPKCALQVADVRDSSDSPAPKVCRRFIWPFSHLPDAPRHIYSAGACHPLLFCCPHSSQDEDDELRDDDELIPAGSPLPTKRKAPSSRSGKQKRSVHTLVPHPANTICIRRASSLSSRSDASASSQREYRFVDPAPHPDPGPSASGSLPAPQPATTKVHWVPPQRTGIPCSYHSPIPDFAPCTRTFSRVADMRRHIEHQHHEEEAQAVIDGRITRPQATLLPDDWKGKINKPTCEGCGQTFSRKDAVKRHQTETGAKVVDGVCLSCPGSGNGSAAGKKRARRK</sequence>